<organism evidence="2 3">
    <name type="scientific">Paeniglutamicibacter gangotriensis Lz1y</name>
    <dbReference type="NCBI Taxonomy" id="1276920"/>
    <lineage>
        <taxon>Bacteria</taxon>
        <taxon>Bacillati</taxon>
        <taxon>Actinomycetota</taxon>
        <taxon>Actinomycetes</taxon>
        <taxon>Micrococcales</taxon>
        <taxon>Micrococcaceae</taxon>
        <taxon>Paeniglutamicibacter</taxon>
    </lineage>
</organism>
<dbReference type="Proteomes" id="UP000012015">
    <property type="component" value="Unassembled WGS sequence"/>
</dbReference>
<dbReference type="AlphaFoldDB" id="M7NMZ8"/>
<feature type="compositionally biased region" description="Polar residues" evidence="1">
    <location>
        <begin position="135"/>
        <end position="148"/>
    </location>
</feature>
<reference evidence="2 3" key="1">
    <citation type="journal article" date="2013" name="Genome Announc.">
        <title>Draft Genome Sequence of Arthrobacter gangotriensis Strain Lz1yT, Isolated from a Penguin Rookery Soil Sample Collected in Antarctica, near the Indian Station Dakshin Gangotri.</title>
        <authorList>
            <person name="Shivaji S."/>
            <person name="Ara S."/>
            <person name="Bandi S."/>
            <person name="Singh A."/>
            <person name="Kumar Pinnaka A."/>
        </authorList>
    </citation>
    <scope>NUCLEOTIDE SEQUENCE [LARGE SCALE GENOMIC DNA]</scope>
    <source>
        <strain evidence="2 3">Lz1y</strain>
    </source>
</reference>
<evidence type="ECO:0000313" key="2">
    <source>
        <dbReference type="EMBL" id="EMQ99893.1"/>
    </source>
</evidence>
<comment type="caution">
    <text evidence="2">The sequence shown here is derived from an EMBL/GenBank/DDBJ whole genome shotgun (WGS) entry which is preliminary data.</text>
</comment>
<protein>
    <submittedName>
        <fullName evidence="2">Uncharacterized protein</fullName>
    </submittedName>
</protein>
<dbReference type="EMBL" id="AOCK01000002">
    <property type="protein sequence ID" value="EMQ99893.1"/>
    <property type="molecule type" value="Genomic_DNA"/>
</dbReference>
<gene>
    <name evidence="2" type="ORF">ADIAG_00999</name>
</gene>
<evidence type="ECO:0000313" key="3">
    <source>
        <dbReference type="Proteomes" id="UP000012015"/>
    </source>
</evidence>
<sequence length="187" mass="19141">MDSHLRHADGPCRTEKSRGVGTFASLSGVALTRITNSGATRLCRGRSGQLWTGNTSVIRRGPGTTLPSLCHAGGPPRPVSLGQQAACLVAIPMLRLTGPAETTRGYQPGNTEANTAGRHTGGAPDDGHGKKRSPTTRPGTASSRSPATNGCFSTPVGLTCGLVPGLRGKTFTRGGILIDAGLDFLLG</sequence>
<accession>M7NMZ8</accession>
<keyword evidence="3" id="KW-1185">Reference proteome</keyword>
<feature type="compositionally biased region" description="Polar residues" evidence="1">
    <location>
        <begin position="104"/>
        <end position="114"/>
    </location>
</feature>
<proteinExistence type="predicted"/>
<feature type="region of interest" description="Disordered" evidence="1">
    <location>
        <begin position="100"/>
        <end position="148"/>
    </location>
</feature>
<name>M7NMZ8_9MICC</name>
<evidence type="ECO:0000256" key="1">
    <source>
        <dbReference type="SAM" id="MobiDB-lite"/>
    </source>
</evidence>